<keyword evidence="2" id="KW-1185">Reference proteome</keyword>
<name>A0ABS8W0D3_DATST</name>
<sequence>MKASAASSTRLSSSASLRGNGDAISRDNYDHLIFIKVVLIVTFVVEVEREVEIGGVNVLNSYRYAMEERSGNLSRHDDTFTNLSLTGENCLRLLSLSLKDFERIVMSTVEEICTARLRSNA</sequence>
<dbReference type="Proteomes" id="UP000823775">
    <property type="component" value="Unassembled WGS sequence"/>
</dbReference>
<dbReference type="EMBL" id="JACEIK010006015">
    <property type="protein sequence ID" value="MCE2054906.1"/>
    <property type="molecule type" value="Genomic_DNA"/>
</dbReference>
<reference evidence="1 2" key="1">
    <citation type="journal article" date="2021" name="BMC Genomics">
        <title>Datura genome reveals duplications of psychoactive alkaloid biosynthetic genes and high mutation rate following tissue culture.</title>
        <authorList>
            <person name="Rajewski A."/>
            <person name="Carter-House D."/>
            <person name="Stajich J."/>
            <person name="Litt A."/>
        </authorList>
    </citation>
    <scope>NUCLEOTIDE SEQUENCE [LARGE SCALE GENOMIC DNA]</scope>
    <source>
        <strain evidence="1">AR-01</strain>
    </source>
</reference>
<organism evidence="1 2">
    <name type="scientific">Datura stramonium</name>
    <name type="common">Jimsonweed</name>
    <name type="synonym">Common thornapple</name>
    <dbReference type="NCBI Taxonomy" id="4076"/>
    <lineage>
        <taxon>Eukaryota</taxon>
        <taxon>Viridiplantae</taxon>
        <taxon>Streptophyta</taxon>
        <taxon>Embryophyta</taxon>
        <taxon>Tracheophyta</taxon>
        <taxon>Spermatophyta</taxon>
        <taxon>Magnoliopsida</taxon>
        <taxon>eudicotyledons</taxon>
        <taxon>Gunneridae</taxon>
        <taxon>Pentapetalae</taxon>
        <taxon>asterids</taxon>
        <taxon>lamiids</taxon>
        <taxon>Solanales</taxon>
        <taxon>Solanaceae</taxon>
        <taxon>Solanoideae</taxon>
        <taxon>Datureae</taxon>
        <taxon>Datura</taxon>
    </lineage>
</organism>
<gene>
    <name evidence="1" type="ORF">HAX54_041625</name>
</gene>
<accession>A0ABS8W0D3</accession>
<proteinExistence type="predicted"/>
<evidence type="ECO:0000313" key="1">
    <source>
        <dbReference type="EMBL" id="MCE2054906.1"/>
    </source>
</evidence>
<protein>
    <submittedName>
        <fullName evidence="1">Uncharacterized protein</fullName>
    </submittedName>
</protein>
<evidence type="ECO:0000313" key="2">
    <source>
        <dbReference type="Proteomes" id="UP000823775"/>
    </source>
</evidence>
<feature type="non-terminal residue" evidence="1">
    <location>
        <position position="121"/>
    </location>
</feature>
<comment type="caution">
    <text evidence="1">The sequence shown here is derived from an EMBL/GenBank/DDBJ whole genome shotgun (WGS) entry which is preliminary data.</text>
</comment>